<name>A0AAV4NA15_CAEEX</name>
<dbReference type="InterPro" id="IPR039782">
    <property type="entry name" value="VPS13B"/>
</dbReference>
<evidence type="ECO:0000313" key="1">
    <source>
        <dbReference type="EMBL" id="GIX81406.1"/>
    </source>
</evidence>
<dbReference type="AlphaFoldDB" id="A0AAV4NA15"/>
<dbReference type="PANTHER" id="PTHR12517:SF0">
    <property type="entry name" value="INTERMEMBRANE LIPID TRANSFER PROTEIN VPS13B"/>
    <property type="match status" value="1"/>
</dbReference>
<organism evidence="1 2">
    <name type="scientific">Caerostris extrusa</name>
    <name type="common">Bark spider</name>
    <name type="synonym">Caerostris bankana</name>
    <dbReference type="NCBI Taxonomy" id="172846"/>
    <lineage>
        <taxon>Eukaryota</taxon>
        <taxon>Metazoa</taxon>
        <taxon>Ecdysozoa</taxon>
        <taxon>Arthropoda</taxon>
        <taxon>Chelicerata</taxon>
        <taxon>Arachnida</taxon>
        <taxon>Araneae</taxon>
        <taxon>Araneomorphae</taxon>
        <taxon>Entelegynae</taxon>
        <taxon>Araneoidea</taxon>
        <taxon>Araneidae</taxon>
        <taxon>Caerostris</taxon>
    </lineage>
</organism>
<evidence type="ECO:0000313" key="2">
    <source>
        <dbReference type="Proteomes" id="UP001054945"/>
    </source>
</evidence>
<dbReference type="Proteomes" id="UP001054945">
    <property type="component" value="Unassembled WGS sequence"/>
</dbReference>
<comment type="caution">
    <text evidence="1">The sequence shown here is derived from an EMBL/GenBank/DDBJ whole genome shotgun (WGS) entry which is preliminary data.</text>
</comment>
<reference evidence="1 2" key="1">
    <citation type="submission" date="2021-06" db="EMBL/GenBank/DDBJ databases">
        <title>Caerostris extrusa draft genome.</title>
        <authorList>
            <person name="Kono N."/>
            <person name="Arakawa K."/>
        </authorList>
    </citation>
    <scope>NUCLEOTIDE SEQUENCE [LARGE SCALE GENOMIC DNA]</scope>
</reference>
<sequence length="631" mass="70678">MPDVPDYRACYSELNPMDMSFKQKKPSGYSQCKKTSDSEAKLQNLEENKPSQKLTLWAQLTLSKLCIIILGRLSSSCNYDDFKIQFDTEEIVSSIDIQEIYSKMKIKLSSLNINCFVKKSESHSWEPGPYEGKVIFCSNMISKNKSKMATNSSNLGHSLMKPDNQSFLVATYTKALHSNVKEKLSSAVKQKTLKVKNKEVEVLLLQLDYVTLTSQVENPLPRIILNSDIYANALNSKTITLPGAAVEDRQYQMDICGLMLGSISGPNIICQSDLKKDFVSHYPLTMGENPALEWNIGAIPENRNLAKDSVMIIPIVSPLNIRIVIAPAIVYQSINKDTESEKILVAGISSEVSITSEVCLYLKSPAPTRTCRNYKSLDSTPSSPIISPDSSNFQMKRNSEDISDKYNFMPFELLITAGTISVMLFYYDDCHKSVDDNILSQKFEDFGVPKCSTLNFDAGHPNSVCSMAIDYKKTAISSLISLNPFLCITITQPHSYLLCHPSSQKFEASCFDLQLNWSSADHVIERPFNSCTPMNDDFIYALLETKPGEPHPKTGIPPAFLTVTCSDIFSNQVCVKISVERPMKLNFRTSMGKAIITFLQCFQEKFTKIHSFMDYKFSSSSEKDVSGMMNV</sequence>
<dbReference type="PANTHER" id="PTHR12517">
    <property type="entry name" value="VACUOLAR PROTEIN SORTING-ASSOCIATED PROTEIN 13B"/>
    <property type="match status" value="1"/>
</dbReference>
<protein>
    <submittedName>
        <fullName evidence="1">Vacuolar protein sorting-associated protein 13B</fullName>
    </submittedName>
</protein>
<accession>A0AAV4NA15</accession>
<keyword evidence="2" id="KW-1185">Reference proteome</keyword>
<dbReference type="EMBL" id="BPLR01003124">
    <property type="protein sequence ID" value="GIX81406.1"/>
    <property type="molecule type" value="Genomic_DNA"/>
</dbReference>
<proteinExistence type="predicted"/>
<gene>
    <name evidence="1" type="primary">VPS13B</name>
    <name evidence="1" type="ORF">CEXT_624891</name>
</gene>